<gene>
    <name evidence="1" type="ORF">KL771_17840</name>
</gene>
<organism evidence="1 2">
    <name type="scientific">Prosthecodimorpha staleyi</name>
    <dbReference type="NCBI Taxonomy" id="2840188"/>
    <lineage>
        <taxon>Bacteria</taxon>
        <taxon>Pseudomonadati</taxon>
        <taxon>Pseudomonadota</taxon>
        <taxon>Alphaproteobacteria</taxon>
        <taxon>Hyphomicrobiales</taxon>
        <taxon>Ancalomicrobiaceae</taxon>
        <taxon>Prosthecodimorpha</taxon>
    </lineage>
</organism>
<evidence type="ECO:0000313" key="2">
    <source>
        <dbReference type="Proteomes" id="UP000766595"/>
    </source>
</evidence>
<protein>
    <submittedName>
        <fullName evidence="1">Uncharacterized protein</fullName>
    </submittedName>
</protein>
<dbReference type="Proteomes" id="UP000766595">
    <property type="component" value="Unassembled WGS sequence"/>
</dbReference>
<comment type="caution">
    <text evidence="1">The sequence shown here is derived from an EMBL/GenBank/DDBJ whole genome shotgun (WGS) entry which is preliminary data.</text>
</comment>
<accession>A0A947GJB5</accession>
<name>A0A947GJB5_9HYPH</name>
<keyword evidence="2" id="KW-1185">Reference proteome</keyword>
<proteinExistence type="predicted"/>
<evidence type="ECO:0000313" key="1">
    <source>
        <dbReference type="EMBL" id="MBT9291334.1"/>
    </source>
</evidence>
<dbReference type="RefSeq" id="WP_261969890.1">
    <property type="nucleotide sequence ID" value="NZ_JAHHZF010000008.1"/>
</dbReference>
<dbReference type="EMBL" id="JAHHZF010000008">
    <property type="protein sequence ID" value="MBT9291334.1"/>
    <property type="molecule type" value="Genomic_DNA"/>
</dbReference>
<sequence>MIVAIQRKFTAGERELAKCLGVSATGLAILTRAVARRRGQVDHGGVAAAALERRGLIDRAGTITEKGREVIERARKAGW</sequence>
<dbReference type="AlphaFoldDB" id="A0A947GJB5"/>
<reference evidence="1 2" key="1">
    <citation type="submission" date="2021-06" db="EMBL/GenBank/DDBJ databases">
        <authorList>
            <person name="Grouzdev D.S."/>
            <person name="Koziaeva V."/>
        </authorList>
    </citation>
    <scope>NUCLEOTIDE SEQUENCE [LARGE SCALE GENOMIC DNA]</scope>
    <source>
        <strain evidence="1 2">22</strain>
    </source>
</reference>